<gene>
    <name evidence="2" type="ORF">AAME72_14365</name>
</gene>
<sequence>MTGKRDDRDDRADQLTTAPKATEKDAAPRIETSEGDDGRTRIDIRDDAEVRPGADPADR</sequence>
<dbReference type="EMBL" id="CP157390">
    <property type="protein sequence ID" value="XBM47260.1"/>
    <property type="molecule type" value="Genomic_DNA"/>
</dbReference>
<evidence type="ECO:0000256" key="1">
    <source>
        <dbReference type="SAM" id="MobiDB-lite"/>
    </source>
</evidence>
<feature type="region of interest" description="Disordered" evidence="1">
    <location>
        <begin position="1"/>
        <end position="59"/>
    </location>
</feature>
<feature type="compositionally biased region" description="Basic and acidic residues" evidence="1">
    <location>
        <begin position="21"/>
        <end position="59"/>
    </location>
</feature>
<name>A0AAU7G770_9MICO</name>
<reference evidence="2" key="1">
    <citation type="submission" date="2024-05" db="EMBL/GenBank/DDBJ databases">
        <title>The Natural Products Discovery Center: Release of the First 8490 Sequenced Strains for Exploring Actinobacteria Biosynthetic Diversity.</title>
        <authorList>
            <person name="Kalkreuter E."/>
            <person name="Kautsar S.A."/>
            <person name="Yang D."/>
            <person name="Bader C.D."/>
            <person name="Teijaro C.N."/>
            <person name="Fluegel L."/>
            <person name="Davis C.M."/>
            <person name="Simpson J.R."/>
            <person name="Lauterbach L."/>
            <person name="Steele A.D."/>
            <person name="Gui C."/>
            <person name="Meng S."/>
            <person name="Li G."/>
            <person name="Viehrig K."/>
            <person name="Ye F."/>
            <person name="Su P."/>
            <person name="Kiefer A.F."/>
            <person name="Nichols A."/>
            <person name="Cepeda A.J."/>
            <person name="Yan W."/>
            <person name="Fan B."/>
            <person name="Jiang Y."/>
            <person name="Adhikari A."/>
            <person name="Zheng C.-J."/>
            <person name="Schuster L."/>
            <person name="Cowan T.M."/>
            <person name="Smanski M.J."/>
            <person name="Chevrette M.G."/>
            <person name="de Carvalho L.P.S."/>
            <person name="Shen B."/>
        </authorList>
    </citation>
    <scope>NUCLEOTIDE SEQUENCE</scope>
    <source>
        <strain evidence="2">NPDC080035</strain>
    </source>
</reference>
<evidence type="ECO:0000313" key="2">
    <source>
        <dbReference type="EMBL" id="XBM47260.1"/>
    </source>
</evidence>
<dbReference type="AlphaFoldDB" id="A0AAU7G770"/>
<protein>
    <submittedName>
        <fullName evidence="2">Multidrug transporter</fullName>
    </submittedName>
</protein>
<accession>A0AAU7G770</accession>
<feature type="compositionally biased region" description="Basic and acidic residues" evidence="1">
    <location>
        <begin position="1"/>
        <end position="13"/>
    </location>
</feature>
<proteinExistence type="predicted"/>
<dbReference type="RefSeq" id="WP_348787234.1">
    <property type="nucleotide sequence ID" value="NZ_CP157390.1"/>
</dbReference>
<organism evidence="2">
    <name type="scientific">Leifsonia sp. NPDC080035</name>
    <dbReference type="NCBI Taxonomy" id="3143936"/>
    <lineage>
        <taxon>Bacteria</taxon>
        <taxon>Bacillati</taxon>
        <taxon>Actinomycetota</taxon>
        <taxon>Actinomycetes</taxon>
        <taxon>Micrococcales</taxon>
        <taxon>Microbacteriaceae</taxon>
        <taxon>Leifsonia</taxon>
    </lineage>
</organism>